<name>A0A318KGS7_9NEIS</name>
<evidence type="ECO:0000313" key="3">
    <source>
        <dbReference type="EMBL" id="PXX77021.1"/>
    </source>
</evidence>
<gene>
    <name evidence="3" type="ORF">DFR34_11922</name>
</gene>
<dbReference type="InterPro" id="IPR027471">
    <property type="entry name" value="YbeD-like_sf"/>
</dbReference>
<organism evidence="3 4">
    <name type="scientific">Rivihabitans pingtungensis</name>
    <dbReference type="NCBI Taxonomy" id="1054498"/>
    <lineage>
        <taxon>Bacteria</taxon>
        <taxon>Pseudomonadati</taxon>
        <taxon>Pseudomonadota</taxon>
        <taxon>Betaproteobacteria</taxon>
        <taxon>Neisseriales</taxon>
        <taxon>Aquaspirillaceae</taxon>
        <taxon>Rivihabitans</taxon>
    </lineage>
</organism>
<dbReference type="AlphaFoldDB" id="A0A318KGS7"/>
<dbReference type="RefSeq" id="WP_110391544.1">
    <property type="nucleotide sequence ID" value="NZ_CALCOA010000013.1"/>
</dbReference>
<dbReference type="InterPro" id="IPR007454">
    <property type="entry name" value="UPF0250_YbeD-like"/>
</dbReference>
<dbReference type="Gene3D" id="3.30.70.260">
    <property type="match status" value="1"/>
</dbReference>
<accession>A0A318KGS7</accession>
<dbReference type="Proteomes" id="UP000247555">
    <property type="component" value="Unassembled WGS sequence"/>
</dbReference>
<comment type="caution">
    <text evidence="3">The sequence shown here is derived from an EMBL/GenBank/DDBJ whole genome shotgun (WGS) entry which is preliminary data.</text>
</comment>
<dbReference type="PANTHER" id="PTHR38036">
    <property type="entry name" value="UPF0250 PROTEIN YBED"/>
    <property type="match status" value="1"/>
</dbReference>
<protein>
    <recommendedName>
        <fullName evidence="2">UPF0250 protein DFR34_11922</fullName>
    </recommendedName>
</protein>
<dbReference type="PANTHER" id="PTHR38036:SF1">
    <property type="entry name" value="UPF0250 PROTEIN YBED"/>
    <property type="match status" value="1"/>
</dbReference>
<dbReference type="SUPFAM" id="SSF117991">
    <property type="entry name" value="YbeD/HP0495-like"/>
    <property type="match status" value="1"/>
</dbReference>
<proteinExistence type="inferred from homology"/>
<dbReference type="OrthoDB" id="9793424at2"/>
<evidence type="ECO:0000256" key="2">
    <source>
        <dbReference type="HAMAP-Rule" id="MF_00659"/>
    </source>
</evidence>
<dbReference type="HAMAP" id="MF_00659">
    <property type="entry name" value="UPF0250"/>
    <property type="match status" value="1"/>
</dbReference>
<dbReference type="EMBL" id="QJKI01000019">
    <property type="protein sequence ID" value="PXX77021.1"/>
    <property type="molecule type" value="Genomic_DNA"/>
</dbReference>
<keyword evidence="4" id="KW-1185">Reference proteome</keyword>
<evidence type="ECO:0000313" key="4">
    <source>
        <dbReference type="Proteomes" id="UP000247555"/>
    </source>
</evidence>
<dbReference type="Pfam" id="PF04359">
    <property type="entry name" value="DUF493"/>
    <property type="match status" value="1"/>
</dbReference>
<evidence type="ECO:0000256" key="1">
    <source>
        <dbReference type="ARBA" id="ARBA00008460"/>
    </source>
</evidence>
<sequence>MTQTPDTPPLLEFPCRFPIKIMGAAHPEFTRTVLEVTRIHAPDFEEVDLVVRESSGGNYLAATITVRATSREQLDDLYRAFSGHPMVKMVL</sequence>
<reference evidence="3 4" key="1">
    <citation type="submission" date="2018-05" db="EMBL/GenBank/DDBJ databases">
        <title>Genomic Encyclopedia of Type Strains, Phase IV (KMG-IV): sequencing the most valuable type-strain genomes for metagenomic binning, comparative biology and taxonomic classification.</title>
        <authorList>
            <person name="Goeker M."/>
        </authorList>
    </citation>
    <scope>NUCLEOTIDE SEQUENCE [LARGE SCALE GENOMIC DNA]</scope>
    <source>
        <strain evidence="3 4">DSM 29661</strain>
    </source>
</reference>
<comment type="similarity">
    <text evidence="1 2">Belongs to the UPF0250 family.</text>
</comment>